<evidence type="ECO:0000256" key="5">
    <source>
        <dbReference type="ARBA" id="ARBA00022813"/>
    </source>
</evidence>
<dbReference type="RefSeq" id="WP_188680254.1">
    <property type="nucleotide sequence ID" value="NZ_BMNY01000001.1"/>
</dbReference>
<evidence type="ECO:0000256" key="10">
    <source>
        <dbReference type="ARBA" id="ARBA00023285"/>
    </source>
</evidence>
<dbReference type="CDD" id="cd00081">
    <property type="entry name" value="Hint"/>
    <property type="match status" value="1"/>
</dbReference>
<keyword evidence="8 12" id="KW-0560">Oxidoreductase</keyword>
<comment type="caution">
    <text evidence="14">The sequence shown here is derived from an EMBL/GenBank/DDBJ whole genome shotgun (WGS) entry which is preliminary data.</text>
</comment>
<dbReference type="EMBL" id="BMNY01000001">
    <property type="protein sequence ID" value="GGM71064.1"/>
    <property type="molecule type" value="Genomic_DNA"/>
</dbReference>
<dbReference type="SUPFAM" id="SSF51294">
    <property type="entry name" value="Hedgehog/intein (Hint) domain"/>
    <property type="match status" value="1"/>
</dbReference>
<evidence type="ECO:0000259" key="13">
    <source>
        <dbReference type="PROSITE" id="PS51161"/>
    </source>
</evidence>
<dbReference type="NCBIfam" id="TIGR01443">
    <property type="entry name" value="intein_Cterm"/>
    <property type="match status" value="1"/>
</dbReference>
<evidence type="ECO:0000256" key="8">
    <source>
        <dbReference type="ARBA" id="ARBA00023002"/>
    </source>
</evidence>
<dbReference type="Pfam" id="PF00317">
    <property type="entry name" value="Ribonuc_red_lgN"/>
    <property type="match status" value="1"/>
</dbReference>
<keyword evidence="10" id="KW-0170">Cobalt</keyword>
<dbReference type="InterPro" id="IPR050862">
    <property type="entry name" value="RdRp_reductase_class-2"/>
</dbReference>
<dbReference type="PANTHER" id="PTHR43371">
    <property type="entry name" value="VITAMIN B12-DEPENDENT RIBONUCLEOTIDE REDUCTASE"/>
    <property type="match status" value="1"/>
</dbReference>
<keyword evidence="9 12" id="KW-0215">Deoxyribonucleotide synthesis</keyword>
<dbReference type="SUPFAM" id="SSF51998">
    <property type="entry name" value="PFL-like glycyl radical enzymes"/>
    <property type="match status" value="1"/>
</dbReference>
<dbReference type="Proteomes" id="UP000632195">
    <property type="component" value="Unassembled WGS sequence"/>
</dbReference>
<evidence type="ECO:0000256" key="2">
    <source>
        <dbReference type="ARBA" id="ARBA00012274"/>
    </source>
</evidence>
<dbReference type="InterPro" id="IPR006141">
    <property type="entry name" value="Intein_N"/>
</dbReference>
<dbReference type="AlphaFoldDB" id="A0AA37BQU7"/>
<accession>A0AA37BQU7</accession>
<dbReference type="GO" id="GO:0005524">
    <property type="term" value="F:ATP binding"/>
    <property type="evidence" value="ECO:0007669"/>
    <property type="project" value="UniProtKB-UniRule"/>
</dbReference>
<dbReference type="PROSITE" id="PS50817">
    <property type="entry name" value="INTEIN_N_TER"/>
    <property type="match status" value="1"/>
</dbReference>
<dbReference type="PROSITE" id="PS51161">
    <property type="entry name" value="ATP_CONE"/>
    <property type="match status" value="1"/>
</dbReference>
<keyword evidence="7" id="KW-0651">Protein splicing</keyword>
<proteinExistence type="inferred from homology"/>
<evidence type="ECO:0000256" key="12">
    <source>
        <dbReference type="RuleBase" id="RU003410"/>
    </source>
</evidence>
<dbReference type="Pfam" id="PF03477">
    <property type="entry name" value="ATP-cone"/>
    <property type="match status" value="1"/>
</dbReference>
<reference evidence="14" key="1">
    <citation type="journal article" date="2014" name="Int. J. Syst. Evol. Microbiol.">
        <title>Complete genome sequence of Corynebacterium casei LMG S-19264T (=DSM 44701T), isolated from a smear-ripened cheese.</title>
        <authorList>
            <consortium name="US DOE Joint Genome Institute (JGI-PGF)"/>
            <person name="Walter F."/>
            <person name="Albersmeier A."/>
            <person name="Kalinowski J."/>
            <person name="Ruckert C."/>
        </authorList>
    </citation>
    <scope>NUCLEOTIDE SEQUENCE</scope>
    <source>
        <strain evidence="14">JCM 13583</strain>
    </source>
</reference>
<dbReference type="InterPro" id="IPR005144">
    <property type="entry name" value="ATP-cone_dom"/>
</dbReference>
<dbReference type="InterPro" id="IPR036844">
    <property type="entry name" value="Hint_dom_sf"/>
</dbReference>
<dbReference type="SMART" id="SM00306">
    <property type="entry name" value="HintN"/>
    <property type="match status" value="1"/>
</dbReference>
<keyword evidence="5" id="KW-0068">Autocatalytic cleavage</keyword>
<dbReference type="InterPro" id="IPR003586">
    <property type="entry name" value="Hint_dom_C"/>
</dbReference>
<dbReference type="SUPFAM" id="SSF48168">
    <property type="entry name" value="R1 subunit of ribonucleotide reductase, N-terminal domain"/>
    <property type="match status" value="2"/>
</dbReference>
<protein>
    <recommendedName>
        <fullName evidence="2 12">Ribonucleoside-diphosphate reductase</fullName>
        <ecNumber evidence="2 12">1.17.4.1</ecNumber>
    </recommendedName>
</protein>
<dbReference type="InterPro" id="IPR000788">
    <property type="entry name" value="RNR_lg_C"/>
</dbReference>
<dbReference type="Gene3D" id="3.20.70.20">
    <property type="match status" value="2"/>
</dbReference>
<feature type="domain" description="ATP-cone" evidence="13">
    <location>
        <begin position="5"/>
        <end position="98"/>
    </location>
</feature>
<dbReference type="InterPro" id="IPR030934">
    <property type="entry name" value="Intein_C"/>
</dbReference>
<evidence type="ECO:0000256" key="6">
    <source>
        <dbReference type="ARBA" id="ARBA00022840"/>
    </source>
</evidence>
<keyword evidence="3" id="KW-0846">Cobalamin</keyword>
<dbReference type="Pfam" id="PF14890">
    <property type="entry name" value="Intein_splicing"/>
    <property type="match status" value="1"/>
</dbReference>
<evidence type="ECO:0000256" key="7">
    <source>
        <dbReference type="ARBA" id="ARBA00023000"/>
    </source>
</evidence>
<keyword evidence="15" id="KW-1185">Reference proteome</keyword>
<gene>
    <name evidence="14" type="ORF">GCM10007108_06400</name>
</gene>
<dbReference type="PRINTS" id="PR00379">
    <property type="entry name" value="INTEIN"/>
</dbReference>
<comment type="similarity">
    <text evidence="12">Belongs to the ribonucleoside diphosphate reductase large chain family.</text>
</comment>
<dbReference type="InterPro" id="IPR003587">
    <property type="entry name" value="Hint_dom_N"/>
</dbReference>
<reference evidence="14" key="2">
    <citation type="submission" date="2022-09" db="EMBL/GenBank/DDBJ databases">
        <authorList>
            <person name="Sun Q."/>
            <person name="Ohkuma M."/>
        </authorList>
    </citation>
    <scope>NUCLEOTIDE SEQUENCE</scope>
    <source>
        <strain evidence="14">JCM 13583</strain>
    </source>
</reference>
<evidence type="ECO:0000256" key="9">
    <source>
        <dbReference type="ARBA" id="ARBA00023116"/>
    </source>
</evidence>
<dbReference type="InterPro" id="IPR008926">
    <property type="entry name" value="RNR_R1-su_N"/>
</dbReference>
<keyword evidence="6 11" id="KW-0067">ATP-binding</keyword>
<name>A0AA37BQU7_9ARCH</name>
<dbReference type="PROSITE" id="PS50818">
    <property type="entry name" value="INTEIN_C_TER"/>
    <property type="match status" value="1"/>
</dbReference>
<organism evidence="14 15">
    <name type="scientific">Thermogymnomonas acidicola</name>
    <dbReference type="NCBI Taxonomy" id="399579"/>
    <lineage>
        <taxon>Archaea</taxon>
        <taxon>Methanobacteriati</taxon>
        <taxon>Thermoplasmatota</taxon>
        <taxon>Thermoplasmata</taxon>
        <taxon>Thermoplasmatales</taxon>
        <taxon>Thermogymnomonas</taxon>
    </lineage>
</organism>
<evidence type="ECO:0000256" key="4">
    <source>
        <dbReference type="ARBA" id="ARBA00022741"/>
    </source>
</evidence>
<evidence type="ECO:0000256" key="1">
    <source>
        <dbReference type="ARBA" id="ARBA00001922"/>
    </source>
</evidence>
<dbReference type="InterPro" id="IPR006142">
    <property type="entry name" value="INTEIN"/>
</dbReference>
<dbReference type="Gene3D" id="2.170.16.10">
    <property type="entry name" value="Hedgehog/Intein (Hint) domain"/>
    <property type="match status" value="1"/>
</dbReference>
<comment type="cofactor">
    <cofactor evidence="1">
        <name>adenosylcob(III)alamin</name>
        <dbReference type="ChEBI" id="CHEBI:18408"/>
    </cofactor>
</comment>
<sequence length="996" mass="112037">MPEPRWVVKRDGSEVPFDRERIKNAVYRAMLSSRLGSMSDAEEVTRRVLGLLQSDKVDVETIQDRVEEVLMEYERDGVRFAQVARAYILYREQRRLVRETKRNLGVNDDMKLTLNAVEVLRARYLLKDRNGNVVETPRQMFWRVALNVGMVELVYEFLRGGNTREGKFYQLSPTQISELKRIFEKVCSEKGLKCDWESFREFVERPSMAWTYIEQFYREMTELRFLPNSPTLMNAGTELGQLSACFVLPVGDSIDEIFETLKNTARIHKSGGGTGFSFSRLRPKNDVVGSTMGVASGPVSFMKVFDVTTDVIKQGGKRRGANMGVLRYDHPDIMEFVTSKDPANTVLRNFNISVAVDEKFFEALSNDGYIDLVNPRTGQATGHLRAQTLWDAIVRSAWASGDPGLIFIDEINRHNTVPNLGSIEATNPCVAGDTFIFTSSGIMRARDLARKGGRIKVSIDSRFRKGQQRQASRVFTTGVKNTYRLITEEGLYIRLTLDHRVYSDDRGWVTAGELRRGERIRIYSGAGSFGSQGTREDGARIYRSMRGLDGGAQALVHVSLIEELLQMSREAQEGFISSMFAEGDNGEQLSVDVSDMDEEAINALHVLLINNGFQASLYGDKLNVRRQGEGGVSYTFAGLEFEGEEEVFDITEPVTHSFIANGLVVHNCGEQPLLDYESCNLGSINLSKFVVDGKIDFDALEKTVRLAVRFLDDVIDANRYPVKEIEEVTRKTRRIGLGVMGFADALALMDIPYDSNEALSVAEQVMSFIQETSHSESERLAEERGTFPAWEGSLWHAMGRKMRNSATTSIAPTGTISIIAGCSSSIEPFYALAFIRHVLDGKELMEVNWVLERKLRERGLYSEQLVNRIASTGTLVGTSVPEDLKRVFRTALEIRPEWHVTMQATFQKYVDAAVSKTINLPSDATVEDVEEAYRLARQLNCKGITVYRDRSKSEQVLYAGREQKPKAEFIVEVPEKYVEVDATFDPACPTGKCDVL</sequence>
<evidence type="ECO:0000256" key="3">
    <source>
        <dbReference type="ARBA" id="ARBA00022628"/>
    </source>
</evidence>
<comment type="function">
    <text evidence="12">Provides the precursors necessary for DNA synthesis. Catalyzes the biosynthesis of deoxyribonucleotides from the corresponding ribonucleotides.</text>
</comment>
<evidence type="ECO:0000313" key="14">
    <source>
        <dbReference type="EMBL" id="GGM71064.1"/>
    </source>
</evidence>
<dbReference type="Pfam" id="PF02867">
    <property type="entry name" value="Ribonuc_red_lgC"/>
    <property type="match status" value="2"/>
</dbReference>
<evidence type="ECO:0000256" key="11">
    <source>
        <dbReference type="PROSITE-ProRule" id="PRU00492"/>
    </source>
</evidence>
<evidence type="ECO:0000313" key="15">
    <source>
        <dbReference type="Proteomes" id="UP000632195"/>
    </source>
</evidence>
<comment type="catalytic activity">
    <reaction evidence="12">
        <text>a 2'-deoxyribonucleoside 5'-diphosphate + [thioredoxin]-disulfide + H2O = a ribonucleoside 5'-diphosphate + [thioredoxin]-dithiol</text>
        <dbReference type="Rhea" id="RHEA:23252"/>
        <dbReference type="Rhea" id="RHEA-COMP:10698"/>
        <dbReference type="Rhea" id="RHEA-COMP:10700"/>
        <dbReference type="ChEBI" id="CHEBI:15377"/>
        <dbReference type="ChEBI" id="CHEBI:29950"/>
        <dbReference type="ChEBI" id="CHEBI:50058"/>
        <dbReference type="ChEBI" id="CHEBI:57930"/>
        <dbReference type="ChEBI" id="CHEBI:73316"/>
        <dbReference type="EC" id="1.17.4.1"/>
    </reaction>
</comment>
<dbReference type="GO" id="GO:0016539">
    <property type="term" value="P:intein-mediated protein splicing"/>
    <property type="evidence" value="ECO:0007669"/>
    <property type="project" value="InterPro"/>
</dbReference>
<dbReference type="EC" id="1.17.4.1" evidence="2 12"/>
<dbReference type="GO" id="GO:0031419">
    <property type="term" value="F:cobalamin binding"/>
    <property type="evidence" value="ECO:0007669"/>
    <property type="project" value="UniProtKB-KW"/>
</dbReference>
<dbReference type="GO" id="GO:0009263">
    <property type="term" value="P:deoxyribonucleotide biosynthetic process"/>
    <property type="evidence" value="ECO:0007669"/>
    <property type="project" value="UniProtKB-KW"/>
</dbReference>
<dbReference type="PANTHER" id="PTHR43371:SF1">
    <property type="entry name" value="RIBONUCLEOSIDE-DIPHOSPHATE REDUCTASE"/>
    <property type="match status" value="1"/>
</dbReference>
<dbReference type="InterPro" id="IPR013509">
    <property type="entry name" value="RNR_lsu_N"/>
</dbReference>
<dbReference type="GO" id="GO:0004748">
    <property type="term" value="F:ribonucleoside-diphosphate reductase activity, thioredoxin disulfide as acceptor"/>
    <property type="evidence" value="ECO:0007669"/>
    <property type="project" value="UniProtKB-EC"/>
</dbReference>
<keyword evidence="4 11" id="KW-0547">Nucleotide-binding</keyword>
<dbReference type="SMART" id="SM00305">
    <property type="entry name" value="HintC"/>
    <property type="match status" value="1"/>
</dbReference>